<name>A0AAP7L002_STEMA</name>
<dbReference type="Gene3D" id="3.40.630.30">
    <property type="match status" value="1"/>
</dbReference>
<evidence type="ECO:0000313" key="4">
    <source>
        <dbReference type="EMBL" id="OBU60474.1"/>
    </source>
</evidence>
<keyword evidence="1" id="KW-0808">Transferase</keyword>
<dbReference type="InterPro" id="IPR000182">
    <property type="entry name" value="GNAT_dom"/>
</dbReference>
<protein>
    <submittedName>
        <fullName evidence="4">Acetyltransferase</fullName>
    </submittedName>
</protein>
<gene>
    <name evidence="4" type="ORF">A9K56_14210</name>
</gene>
<proteinExistence type="predicted"/>
<dbReference type="InterPro" id="IPR016181">
    <property type="entry name" value="Acyl_CoA_acyltransferase"/>
</dbReference>
<dbReference type="InterPro" id="IPR050832">
    <property type="entry name" value="Bact_Acetyltransf"/>
</dbReference>
<comment type="caution">
    <text evidence="4">The sequence shown here is derived from an EMBL/GenBank/DDBJ whole genome shotgun (WGS) entry which is preliminary data.</text>
</comment>
<reference evidence="4 5" key="1">
    <citation type="submission" date="2016-05" db="EMBL/GenBank/DDBJ databases">
        <title>Draft Genome Sequences of Stenotrophomonas maltophilia Strains Sm32COP, Sm41DVV, Sm46PAILV, SmF3, SmF22, SmSOFb1 and SmCVFa1, Isolated from Different Manures, in France.</title>
        <authorList>
            <person name="Nazaret S."/>
            <person name="Bodilis J."/>
        </authorList>
    </citation>
    <scope>NUCLEOTIDE SEQUENCE [LARGE SCALE GENOMIC DNA]</scope>
    <source>
        <strain evidence="4 5">Sm41DVV</strain>
    </source>
</reference>
<dbReference type="AlphaFoldDB" id="A0AAP7L002"/>
<dbReference type="PANTHER" id="PTHR43877">
    <property type="entry name" value="AMINOALKYLPHOSPHONATE N-ACETYLTRANSFERASE-RELATED-RELATED"/>
    <property type="match status" value="1"/>
</dbReference>
<sequence length="170" mass="19200">MALQIRRATFADAEALSAIAIATYTETWGDSYPPQDLHAFLHAHYSTQPQRIELSDPRSAVWLLLDGDTVVGYLAAGANTLPHVDARDGDIELKRLYVLAAYQNGGHGARLMEAFLHWLDTPQRRTLWVGVWEENLGAQRFYARYGCSKAGEYDFIVGDSRDREFILRRA</sequence>
<organism evidence="4 5">
    <name type="scientific">Stenotrophomonas maltophilia</name>
    <name type="common">Pseudomonas maltophilia</name>
    <name type="synonym">Xanthomonas maltophilia</name>
    <dbReference type="NCBI Taxonomy" id="40324"/>
    <lineage>
        <taxon>Bacteria</taxon>
        <taxon>Pseudomonadati</taxon>
        <taxon>Pseudomonadota</taxon>
        <taxon>Gammaproteobacteria</taxon>
        <taxon>Lysobacterales</taxon>
        <taxon>Lysobacteraceae</taxon>
        <taxon>Stenotrophomonas</taxon>
        <taxon>Stenotrophomonas maltophilia group</taxon>
    </lineage>
</organism>
<evidence type="ECO:0000313" key="5">
    <source>
        <dbReference type="Proteomes" id="UP000092125"/>
    </source>
</evidence>
<dbReference type="Pfam" id="PF00583">
    <property type="entry name" value="Acetyltransf_1"/>
    <property type="match status" value="1"/>
</dbReference>
<dbReference type="CDD" id="cd04301">
    <property type="entry name" value="NAT_SF"/>
    <property type="match status" value="1"/>
</dbReference>
<keyword evidence="2" id="KW-0012">Acyltransferase</keyword>
<evidence type="ECO:0000256" key="1">
    <source>
        <dbReference type="ARBA" id="ARBA00022679"/>
    </source>
</evidence>
<dbReference type="Proteomes" id="UP000092125">
    <property type="component" value="Unassembled WGS sequence"/>
</dbReference>
<dbReference type="RefSeq" id="WP_065174771.1">
    <property type="nucleotide sequence ID" value="NZ_CP106759.1"/>
</dbReference>
<dbReference type="GO" id="GO:0016747">
    <property type="term" value="F:acyltransferase activity, transferring groups other than amino-acyl groups"/>
    <property type="evidence" value="ECO:0007669"/>
    <property type="project" value="InterPro"/>
</dbReference>
<evidence type="ECO:0000259" key="3">
    <source>
        <dbReference type="PROSITE" id="PS51186"/>
    </source>
</evidence>
<dbReference type="SUPFAM" id="SSF55729">
    <property type="entry name" value="Acyl-CoA N-acyltransferases (Nat)"/>
    <property type="match status" value="1"/>
</dbReference>
<evidence type="ECO:0000256" key="2">
    <source>
        <dbReference type="ARBA" id="ARBA00023315"/>
    </source>
</evidence>
<dbReference type="PROSITE" id="PS51186">
    <property type="entry name" value="GNAT"/>
    <property type="match status" value="1"/>
</dbReference>
<accession>A0AAP7L002</accession>
<feature type="domain" description="N-acetyltransferase" evidence="3">
    <location>
        <begin position="3"/>
        <end position="170"/>
    </location>
</feature>
<dbReference type="EMBL" id="LYVI01000009">
    <property type="protein sequence ID" value="OBU60474.1"/>
    <property type="molecule type" value="Genomic_DNA"/>
</dbReference>